<evidence type="ECO:0000313" key="3">
    <source>
        <dbReference type="Proteomes" id="UP000305948"/>
    </source>
</evidence>
<keyword evidence="3" id="KW-1185">Reference proteome</keyword>
<feature type="region of interest" description="Disordered" evidence="1">
    <location>
        <begin position="64"/>
        <end position="90"/>
    </location>
</feature>
<feature type="compositionally biased region" description="Polar residues" evidence="1">
    <location>
        <begin position="64"/>
        <end position="73"/>
    </location>
</feature>
<protein>
    <submittedName>
        <fullName evidence="2">Uncharacterized protein</fullName>
    </submittedName>
</protein>
<dbReference type="Proteomes" id="UP000305948">
    <property type="component" value="Unassembled WGS sequence"/>
</dbReference>
<evidence type="ECO:0000256" key="1">
    <source>
        <dbReference type="SAM" id="MobiDB-lite"/>
    </source>
</evidence>
<gene>
    <name evidence="2" type="ORF">OE88DRAFT_918258</name>
</gene>
<dbReference type="EMBL" id="ML213530">
    <property type="protein sequence ID" value="TFK46394.1"/>
    <property type="molecule type" value="Genomic_DNA"/>
</dbReference>
<accession>A0A5C3MMA0</accession>
<proteinExistence type="predicted"/>
<sequence length="151" mass="16536">MCSLLLPLESRQRRSRCGRVDAPTFIPGLFLGKERSSSCLTENAMFFAPDASPTCLVYISHADPSSRNSSRHSLNAGLSVRRGPHPPLLPTRRRVVSVPSHAHAQEYRAPALDYGLPTTFAVPHRLLNTLGSTLLAMDADRPEPLGRPCHS</sequence>
<evidence type="ECO:0000313" key="2">
    <source>
        <dbReference type="EMBL" id="TFK46394.1"/>
    </source>
</evidence>
<organism evidence="2 3">
    <name type="scientific">Heliocybe sulcata</name>
    <dbReference type="NCBI Taxonomy" id="5364"/>
    <lineage>
        <taxon>Eukaryota</taxon>
        <taxon>Fungi</taxon>
        <taxon>Dikarya</taxon>
        <taxon>Basidiomycota</taxon>
        <taxon>Agaricomycotina</taxon>
        <taxon>Agaricomycetes</taxon>
        <taxon>Gloeophyllales</taxon>
        <taxon>Gloeophyllaceae</taxon>
        <taxon>Heliocybe</taxon>
    </lineage>
</organism>
<reference evidence="2 3" key="1">
    <citation type="journal article" date="2019" name="Nat. Ecol. Evol.">
        <title>Megaphylogeny resolves global patterns of mushroom evolution.</title>
        <authorList>
            <person name="Varga T."/>
            <person name="Krizsan K."/>
            <person name="Foldi C."/>
            <person name="Dima B."/>
            <person name="Sanchez-Garcia M."/>
            <person name="Sanchez-Ramirez S."/>
            <person name="Szollosi G.J."/>
            <person name="Szarkandi J.G."/>
            <person name="Papp V."/>
            <person name="Albert L."/>
            <person name="Andreopoulos W."/>
            <person name="Angelini C."/>
            <person name="Antonin V."/>
            <person name="Barry K.W."/>
            <person name="Bougher N.L."/>
            <person name="Buchanan P."/>
            <person name="Buyck B."/>
            <person name="Bense V."/>
            <person name="Catcheside P."/>
            <person name="Chovatia M."/>
            <person name="Cooper J."/>
            <person name="Damon W."/>
            <person name="Desjardin D."/>
            <person name="Finy P."/>
            <person name="Geml J."/>
            <person name="Haridas S."/>
            <person name="Hughes K."/>
            <person name="Justo A."/>
            <person name="Karasinski D."/>
            <person name="Kautmanova I."/>
            <person name="Kiss B."/>
            <person name="Kocsube S."/>
            <person name="Kotiranta H."/>
            <person name="LaButti K.M."/>
            <person name="Lechner B.E."/>
            <person name="Liimatainen K."/>
            <person name="Lipzen A."/>
            <person name="Lukacs Z."/>
            <person name="Mihaltcheva S."/>
            <person name="Morgado L.N."/>
            <person name="Niskanen T."/>
            <person name="Noordeloos M.E."/>
            <person name="Ohm R.A."/>
            <person name="Ortiz-Santana B."/>
            <person name="Ovrebo C."/>
            <person name="Racz N."/>
            <person name="Riley R."/>
            <person name="Savchenko A."/>
            <person name="Shiryaev A."/>
            <person name="Soop K."/>
            <person name="Spirin V."/>
            <person name="Szebenyi C."/>
            <person name="Tomsovsky M."/>
            <person name="Tulloss R.E."/>
            <person name="Uehling J."/>
            <person name="Grigoriev I.V."/>
            <person name="Vagvolgyi C."/>
            <person name="Papp T."/>
            <person name="Martin F.M."/>
            <person name="Miettinen O."/>
            <person name="Hibbett D.S."/>
            <person name="Nagy L.G."/>
        </authorList>
    </citation>
    <scope>NUCLEOTIDE SEQUENCE [LARGE SCALE GENOMIC DNA]</scope>
    <source>
        <strain evidence="2 3">OMC1185</strain>
    </source>
</reference>
<name>A0A5C3MMA0_9AGAM</name>
<dbReference type="AlphaFoldDB" id="A0A5C3MMA0"/>